<feature type="domain" description="ABC transmembrane type-2" evidence="9">
    <location>
        <begin position="156"/>
        <end position="382"/>
    </location>
</feature>
<sequence length="384" mass="41928">MNFFINRVWWSRLQAMTWKELLQLLRDPILLVFVLYAFTADIYNAASGVSFQLNNAALVLFDLDRSAASRELAGRFMPPEFRWIGGINHAEQGQKLLDDGKAMAVLDIPPGFGAAMSRGENKAVQLQIDAANSVQGFLMSVDATQIIARYGLEQSAVRLGLDSSAAMDAPAINNATRVWFNPNQNDAWFMGISELLNVVTLFSMLLPAAAMVREKERGTIEQLLVSPLSPLQIMIPKIIAMVAVILGGTALGLFGILVPVFSIPVVGSLFLFFVLSTLYISTLAGIGILIATVTNNMAQAGMMVILILAPMMFLSGAWTPPEAMPALMRLGMYTSPLYYYINASYGILLKGAGVMVLWPMFVGILLIGMLVSVTTIIRFKKQFG</sequence>
<evidence type="ECO:0000256" key="3">
    <source>
        <dbReference type="ARBA" id="ARBA00022448"/>
    </source>
</evidence>
<dbReference type="PANTHER" id="PTHR30294:SF47">
    <property type="entry name" value="INNER MEMBRANE TRANSPORT PERMEASE YHHJ"/>
    <property type="match status" value="1"/>
</dbReference>
<dbReference type="Proteomes" id="UP000634011">
    <property type="component" value="Unassembled WGS sequence"/>
</dbReference>
<evidence type="ECO:0000256" key="4">
    <source>
        <dbReference type="ARBA" id="ARBA00022475"/>
    </source>
</evidence>
<evidence type="ECO:0000256" key="7">
    <source>
        <dbReference type="ARBA" id="ARBA00023136"/>
    </source>
</evidence>
<keyword evidence="4" id="KW-1003">Cell membrane</keyword>
<gene>
    <name evidence="10" type="ORF">H8K32_16900</name>
</gene>
<evidence type="ECO:0000259" key="9">
    <source>
        <dbReference type="PROSITE" id="PS51012"/>
    </source>
</evidence>
<organism evidence="10 11">
    <name type="scientific">Undibacterium jejuense</name>
    <dbReference type="NCBI Taxonomy" id="1344949"/>
    <lineage>
        <taxon>Bacteria</taxon>
        <taxon>Pseudomonadati</taxon>
        <taxon>Pseudomonadota</taxon>
        <taxon>Betaproteobacteria</taxon>
        <taxon>Burkholderiales</taxon>
        <taxon>Oxalobacteraceae</taxon>
        <taxon>Undibacterium</taxon>
    </lineage>
</organism>
<dbReference type="InterPro" id="IPR051449">
    <property type="entry name" value="ABC-2_transporter_component"/>
</dbReference>
<dbReference type="InterPro" id="IPR013525">
    <property type="entry name" value="ABC2_TM"/>
</dbReference>
<evidence type="ECO:0000256" key="8">
    <source>
        <dbReference type="SAM" id="Phobius"/>
    </source>
</evidence>
<comment type="similarity">
    <text evidence="2">Belongs to the ABC-2 integral membrane protein family.</text>
</comment>
<name>A0A923KRA2_9BURK</name>
<dbReference type="PANTHER" id="PTHR30294">
    <property type="entry name" value="MEMBRANE COMPONENT OF ABC TRANSPORTER YHHJ-RELATED"/>
    <property type="match status" value="1"/>
</dbReference>
<protein>
    <submittedName>
        <fullName evidence="10">ABC transporter permease</fullName>
    </submittedName>
</protein>
<accession>A0A923KRA2</accession>
<evidence type="ECO:0000313" key="11">
    <source>
        <dbReference type="Proteomes" id="UP000634011"/>
    </source>
</evidence>
<evidence type="ECO:0000256" key="6">
    <source>
        <dbReference type="ARBA" id="ARBA00022989"/>
    </source>
</evidence>
<dbReference type="PROSITE" id="PS51012">
    <property type="entry name" value="ABC_TM2"/>
    <property type="match status" value="1"/>
</dbReference>
<dbReference type="GO" id="GO:0005886">
    <property type="term" value="C:plasma membrane"/>
    <property type="evidence" value="ECO:0007669"/>
    <property type="project" value="UniProtKB-SubCell"/>
</dbReference>
<evidence type="ECO:0000313" key="10">
    <source>
        <dbReference type="EMBL" id="MBC3863786.1"/>
    </source>
</evidence>
<comment type="caution">
    <text evidence="10">The sequence shown here is derived from an EMBL/GenBank/DDBJ whole genome shotgun (WGS) entry which is preliminary data.</text>
</comment>
<feature type="transmembrane region" description="Helical" evidence="8">
    <location>
        <begin position="238"/>
        <end position="263"/>
    </location>
</feature>
<feature type="transmembrane region" description="Helical" evidence="8">
    <location>
        <begin position="269"/>
        <end position="293"/>
    </location>
</feature>
<keyword evidence="11" id="KW-1185">Reference proteome</keyword>
<keyword evidence="3" id="KW-0813">Transport</keyword>
<feature type="transmembrane region" description="Helical" evidence="8">
    <location>
        <begin position="187"/>
        <end position="212"/>
    </location>
</feature>
<dbReference type="Pfam" id="PF12698">
    <property type="entry name" value="ABC2_membrane_3"/>
    <property type="match status" value="1"/>
</dbReference>
<dbReference type="Gene3D" id="3.40.1710.10">
    <property type="entry name" value="abc type-2 transporter like domain"/>
    <property type="match status" value="1"/>
</dbReference>
<dbReference type="RefSeq" id="WP_186913729.1">
    <property type="nucleotide sequence ID" value="NZ_JACOFV010000017.1"/>
</dbReference>
<evidence type="ECO:0000256" key="5">
    <source>
        <dbReference type="ARBA" id="ARBA00022692"/>
    </source>
</evidence>
<dbReference type="InterPro" id="IPR047817">
    <property type="entry name" value="ABC2_TM_bact-type"/>
</dbReference>
<feature type="transmembrane region" description="Helical" evidence="8">
    <location>
        <begin position="338"/>
        <end position="371"/>
    </location>
</feature>
<proteinExistence type="inferred from homology"/>
<dbReference type="AlphaFoldDB" id="A0A923KRA2"/>
<evidence type="ECO:0000256" key="2">
    <source>
        <dbReference type="ARBA" id="ARBA00007783"/>
    </source>
</evidence>
<reference evidence="10" key="1">
    <citation type="submission" date="2020-08" db="EMBL/GenBank/DDBJ databases">
        <title>Novel species isolated from subtropical streams in China.</title>
        <authorList>
            <person name="Lu H."/>
        </authorList>
    </citation>
    <scope>NUCLEOTIDE SEQUENCE</scope>
    <source>
        <strain evidence="10">KACC 12607</strain>
    </source>
</reference>
<keyword evidence="6 8" id="KW-1133">Transmembrane helix</keyword>
<keyword evidence="7 8" id="KW-0472">Membrane</keyword>
<evidence type="ECO:0000256" key="1">
    <source>
        <dbReference type="ARBA" id="ARBA00004651"/>
    </source>
</evidence>
<keyword evidence="5 8" id="KW-0812">Transmembrane</keyword>
<feature type="transmembrane region" description="Helical" evidence="8">
    <location>
        <begin position="300"/>
        <end position="318"/>
    </location>
</feature>
<dbReference type="GO" id="GO:0140359">
    <property type="term" value="F:ABC-type transporter activity"/>
    <property type="evidence" value="ECO:0007669"/>
    <property type="project" value="InterPro"/>
</dbReference>
<comment type="subcellular location">
    <subcellularLocation>
        <location evidence="1">Cell membrane</location>
        <topology evidence="1">Multi-pass membrane protein</topology>
    </subcellularLocation>
</comment>
<dbReference type="EMBL" id="JACOFV010000017">
    <property type="protein sequence ID" value="MBC3863786.1"/>
    <property type="molecule type" value="Genomic_DNA"/>
</dbReference>